<dbReference type="PaxDb" id="6945-B7PA44"/>
<dbReference type="AlphaFoldDB" id="B7PA44"/>
<dbReference type="STRING" id="6945.B7PA44"/>
<dbReference type="VEuPathDB" id="VectorBase:ISCI016757"/>
<reference evidence="3" key="2">
    <citation type="submission" date="2020-05" db="UniProtKB">
        <authorList>
            <consortium name="EnsemblMetazoa"/>
        </authorList>
    </citation>
    <scope>IDENTIFICATION</scope>
    <source>
        <strain evidence="3">wikel</strain>
    </source>
</reference>
<dbReference type="VEuPathDB" id="VectorBase:ISCW016757"/>
<evidence type="ECO:0000313" key="4">
    <source>
        <dbReference type="Proteomes" id="UP000001555"/>
    </source>
</evidence>
<dbReference type="EMBL" id="ABJB010570523">
    <property type="status" value="NOT_ANNOTATED_CDS"/>
    <property type="molecule type" value="Genomic_DNA"/>
</dbReference>
<dbReference type="EMBL" id="ABJB011018240">
    <property type="status" value="NOT_ANNOTATED_CDS"/>
    <property type="molecule type" value="Genomic_DNA"/>
</dbReference>
<dbReference type="Proteomes" id="UP000001555">
    <property type="component" value="Unassembled WGS sequence"/>
</dbReference>
<dbReference type="EMBL" id="ABJB010350556">
    <property type="status" value="NOT_ANNOTATED_CDS"/>
    <property type="molecule type" value="Genomic_DNA"/>
</dbReference>
<gene>
    <name evidence="2" type="ORF">IscW_ISCW016757</name>
</gene>
<dbReference type="OrthoDB" id="431717at2759"/>
<evidence type="ECO:0000313" key="3">
    <source>
        <dbReference type="EnsemblMetazoa" id="ISCW016757-PA"/>
    </source>
</evidence>
<reference evidence="2 4" key="1">
    <citation type="submission" date="2008-03" db="EMBL/GenBank/DDBJ databases">
        <title>Annotation of Ixodes scapularis.</title>
        <authorList>
            <consortium name="Ixodes scapularis Genome Project Consortium"/>
            <person name="Caler E."/>
            <person name="Hannick L.I."/>
            <person name="Bidwell S."/>
            <person name="Joardar V."/>
            <person name="Thiagarajan M."/>
            <person name="Amedeo P."/>
            <person name="Galinsky K.J."/>
            <person name="Schobel S."/>
            <person name="Inman J."/>
            <person name="Hostetler J."/>
            <person name="Miller J."/>
            <person name="Hammond M."/>
            <person name="Megy K."/>
            <person name="Lawson D."/>
            <person name="Kodira C."/>
            <person name="Sutton G."/>
            <person name="Meyer J."/>
            <person name="Hill C.A."/>
            <person name="Birren B."/>
            <person name="Nene V."/>
            <person name="Collins F."/>
            <person name="Alarcon-Chaidez F."/>
            <person name="Wikel S."/>
            <person name="Strausberg R."/>
        </authorList>
    </citation>
    <scope>NUCLEOTIDE SEQUENCE [LARGE SCALE GENOMIC DNA]</scope>
    <source>
        <strain evidence="4">Wikel</strain>
        <strain evidence="2">Wikel colony</strain>
    </source>
</reference>
<keyword evidence="4" id="KW-1185">Reference proteome</keyword>
<sequence length="488" mass="54908">MHSQSSLFSGFQDVSCQLLFRDKAAKVRLQALVLLSKVLEACKGASVCTELDVPGLVERMFMLLSQPSKLTPTVKEEILCVLGTIAECHQVATEPYRDKLLALYLAELQAAALILLSKHAALFGQLLLDDHRTLYQELGRWSRHGNRELQSLGTAALESFLRELLLDDHRTLYQQLGHWSRHGNRELQSLGTAALESFLREFFIKDFQRTLKMETSNHGLAAALKGYGLFALPCKRYLKEADVLYMLNDVLLRSEHVFQSISSHAVLEDSLPLLSSFQEATASILRCTGQVPASQLALLEKLTVLQIENFPLVAQNLQMRYCKSLLFVLLAVYPISRSSLSQIVYQGLVRTCSHPIAAQVEASREDDGTSQSRTITYRRYNFLWAYLLNAIAVQMLVRDVYDGLLSSALSVVSKLNLSVRQQASSDDGEARVDVSDPTCGIEAQCPKDFNIFINLVDFFRDTFTKKHLELFAKWAFVVVKQMVEYSAR</sequence>
<feature type="domain" description="DNA-PKcs N-terminal" evidence="1">
    <location>
        <begin position="163"/>
        <end position="488"/>
    </location>
</feature>
<dbReference type="EMBL" id="ABJB010816456">
    <property type="status" value="NOT_ANNOTATED_CDS"/>
    <property type="molecule type" value="Genomic_DNA"/>
</dbReference>
<dbReference type="InParanoid" id="B7PA44"/>
<name>B7PA44_IXOSC</name>
<dbReference type="EMBL" id="DS669002">
    <property type="protein sequence ID" value="EEC03466.1"/>
    <property type="molecule type" value="Genomic_DNA"/>
</dbReference>
<proteinExistence type="predicted"/>
<dbReference type="VEuPathDB" id="VectorBase:ISCP_027837"/>
<dbReference type="EMBL" id="ABJB010018312">
    <property type="status" value="NOT_ANNOTATED_CDS"/>
    <property type="molecule type" value="Genomic_DNA"/>
</dbReference>
<dbReference type="Pfam" id="PF20500">
    <property type="entry name" value="DNA-PKcs_N"/>
    <property type="match status" value="2"/>
</dbReference>
<dbReference type="EMBL" id="ABJB010763798">
    <property type="status" value="NOT_ANNOTATED_CDS"/>
    <property type="molecule type" value="Genomic_DNA"/>
</dbReference>
<dbReference type="EMBL" id="ABJB010367772">
    <property type="status" value="NOT_ANNOTATED_CDS"/>
    <property type="molecule type" value="Genomic_DNA"/>
</dbReference>
<evidence type="ECO:0000259" key="1">
    <source>
        <dbReference type="Pfam" id="PF20500"/>
    </source>
</evidence>
<dbReference type="InterPro" id="IPR046804">
    <property type="entry name" value="DNA-PKcs_N"/>
</dbReference>
<organism>
    <name type="scientific">Ixodes scapularis</name>
    <name type="common">Black-legged tick</name>
    <name type="synonym">Deer tick</name>
    <dbReference type="NCBI Taxonomy" id="6945"/>
    <lineage>
        <taxon>Eukaryota</taxon>
        <taxon>Metazoa</taxon>
        <taxon>Ecdysozoa</taxon>
        <taxon>Arthropoda</taxon>
        <taxon>Chelicerata</taxon>
        <taxon>Arachnida</taxon>
        <taxon>Acari</taxon>
        <taxon>Parasitiformes</taxon>
        <taxon>Ixodida</taxon>
        <taxon>Ixodoidea</taxon>
        <taxon>Ixodidae</taxon>
        <taxon>Ixodinae</taxon>
        <taxon>Ixodes</taxon>
    </lineage>
</organism>
<dbReference type="EMBL" id="ABJB011134168">
    <property type="status" value="NOT_ANNOTATED_CDS"/>
    <property type="molecule type" value="Genomic_DNA"/>
</dbReference>
<dbReference type="HOGENOM" id="CLU_559328_0_0_1"/>
<evidence type="ECO:0000313" key="2">
    <source>
        <dbReference type="EMBL" id="EEC03466.1"/>
    </source>
</evidence>
<dbReference type="EMBL" id="ABJB010333647">
    <property type="status" value="NOT_ANNOTATED_CDS"/>
    <property type="molecule type" value="Genomic_DNA"/>
</dbReference>
<dbReference type="EnsemblMetazoa" id="ISCW016757-RA">
    <property type="protein sequence ID" value="ISCW016757-PA"/>
    <property type="gene ID" value="ISCW016757"/>
</dbReference>
<dbReference type="SUPFAM" id="SSF48371">
    <property type="entry name" value="ARM repeat"/>
    <property type="match status" value="1"/>
</dbReference>
<protein>
    <recommendedName>
        <fullName evidence="1">DNA-PKcs N-terminal domain-containing protein</fullName>
    </recommendedName>
</protein>
<dbReference type="InterPro" id="IPR016024">
    <property type="entry name" value="ARM-type_fold"/>
</dbReference>
<feature type="domain" description="DNA-PKcs N-terminal" evidence="1">
    <location>
        <begin position="13"/>
        <end position="110"/>
    </location>
</feature>
<accession>B7PA44</accession>